<evidence type="ECO:0000313" key="8">
    <source>
        <dbReference type="Proteomes" id="UP000321793"/>
    </source>
</evidence>
<evidence type="ECO:0000313" key="7">
    <source>
        <dbReference type="EMBL" id="GEQ14961.1"/>
    </source>
</evidence>
<dbReference type="OrthoDB" id="9804819at2"/>
<dbReference type="Proteomes" id="UP000321793">
    <property type="component" value="Unassembled WGS sequence"/>
</dbReference>
<dbReference type="SMART" id="SM00382">
    <property type="entry name" value="AAA"/>
    <property type="match status" value="1"/>
</dbReference>
<comment type="subcellular location">
    <subcellularLocation>
        <location evidence="1">Cell membrane</location>
        <topology evidence="1">Peripheral membrane protein</topology>
    </subcellularLocation>
</comment>
<dbReference type="GO" id="GO:0016887">
    <property type="term" value="F:ATP hydrolysis activity"/>
    <property type="evidence" value="ECO:0007669"/>
    <property type="project" value="InterPro"/>
</dbReference>
<keyword evidence="4 7" id="KW-0067">ATP-binding</keyword>
<dbReference type="InterPro" id="IPR027417">
    <property type="entry name" value="P-loop_NTPase"/>
</dbReference>
<keyword evidence="3" id="KW-0547">Nucleotide-binding</keyword>
<dbReference type="EMBL" id="BKBA01000011">
    <property type="protein sequence ID" value="GEQ14961.1"/>
    <property type="molecule type" value="Genomic_DNA"/>
</dbReference>
<sequence length="310" mass="32411">MTRADTPAVEITALTKSFPSRAGTVQAVRGIDLTVARGEVVAVLGPNGAGKTTTLDVVLGLTAPTSGEVRVLGRSPREAVRTGRVSAVLQTGGLLRDLTVRETVELIASTYAVHAPVEDVVRRANLTGVSSRKVSKCSGGEQQRLRFALALLPDPELLILDEPTAGMDVSARRAFWDAMHAEAAAGRTVLFATHYLEEADSFASRIVLVADGRVAADGPTDVIRGQALGRTVAARLDLDAVDTAATALRSLVSVREVRVDHDRLTVTTSDSDAVARVLLTELGARDLEVTTGSLEAAFVALTSAPEGAAA</sequence>
<dbReference type="SUPFAM" id="SSF52540">
    <property type="entry name" value="P-loop containing nucleoside triphosphate hydrolases"/>
    <property type="match status" value="1"/>
</dbReference>
<evidence type="ECO:0000256" key="2">
    <source>
        <dbReference type="ARBA" id="ARBA00022448"/>
    </source>
</evidence>
<dbReference type="CDD" id="cd03230">
    <property type="entry name" value="ABC_DR_subfamily_A"/>
    <property type="match status" value="1"/>
</dbReference>
<evidence type="ECO:0000256" key="1">
    <source>
        <dbReference type="ARBA" id="ARBA00004202"/>
    </source>
</evidence>
<dbReference type="InterPro" id="IPR017871">
    <property type="entry name" value="ABC_transporter-like_CS"/>
</dbReference>
<dbReference type="PROSITE" id="PS00211">
    <property type="entry name" value="ABC_TRANSPORTER_1"/>
    <property type="match status" value="1"/>
</dbReference>
<evidence type="ECO:0000256" key="4">
    <source>
        <dbReference type="ARBA" id="ARBA00022840"/>
    </source>
</evidence>
<dbReference type="InterPro" id="IPR003439">
    <property type="entry name" value="ABC_transporter-like_ATP-bd"/>
</dbReference>
<dbReference type="GO" id="GO:0046677">
    <property type="term" value="P:response to antibiotic"/>
    <property type="evidence" value="ECO:0007669"/>
    <property type="project" value="UniProtKB-KW"/>
</dbReference>
<dbReference type="InterPro" id="IPR003593">
    <property type="entry name" value="AAA+_ATPase"/>
</dbReference>
<dbReference type="Gene3D" id="3.40.50.300">
    <property type="entry name" value="P-loop containing nucleotide triphosphate hydrolases"/>
    <property type="match status" value="1"/>
</dbReference>
<keyword evidence="2" id="KW-0813">Transport</keyword>
<protein>
    <submittedName>
        <fullName evidence="7">ABC transporter ATP-binding protein</fullName>
    </submittedName>
</protein>
<keyword evidence="5" id="KW-0046">Antibiotic resistance</keyword>
<accession>A0A512T4E9</accession>
<dbReference type="RefSeq" id="WP_147066581.1">
    <property type="nucleotide sequence ID" value="NZ_BAABDN010000003.1"/>
</dbReference>
<comment type="caution">
    <text evidence="7">The sequence shown here is derived from an EMBL/GenBank/DDBJ whole genome shotgun (WGS) entry which is preliminary data.</text>
</comment>
<dbReference type="AlphaFoldDB" id="A0A512T4E9"/>
<evidence type="ECO:0000259" key="6">
    <source>
        <dbReference type="PROSITE" id="PS50893"/>
    </source>
</evidence>
<dbReference type="PANTHER" id="PTHR42711">
    <property type="entry name" value="ABC TRANSPORTER ATP-BINDING PROTEIN"/>
    <property type="match status" value="1"/>
</dbReference>
<evidence type="ECO:0000256" key="5">
    <source>
        <dbReference type="ARBA" id="ARBA00023251"/>
    </source>
</evidence>
<dbReference type="PROSITE" id="PS50893">
    <property type="entry name" value="ABC_TRANSPORTER_2"/>
    <property type="match status" value="1"/>
</dbReference>
<dbReference type="InterPro" id="IPR050763">
    <property type="entry name" value="ABC_transporter_ATP-binding"/>
</dbReference>
<dbReference type="GO" id="GO:0005886">
    <property type="term" value="C:plasma membrane"/>
    <property type="evidence" value="ECO:0007669"/>
    <property type="project" value="UniProtKB-SubCell"/>
</dbReference>
<dbReference type="GO" id="GO:0005524">
    <property type="term" value="F:ATP binding"/>
    <property type="evidence" value="ECO:0007669"/>
    <property type="project" value="UniProtKB-KW"/>
</dbReference>
<evidence type="ECO:0000256" key="3">
    <source>
        <dbReference type="ARBA" id="ARBA00022741"/>
    </source>
</evidence>
<dbReference type="PANTHER" id="PTHR42711:SF17">
    <property type="entry name" value="ABC TRANSPORTER ATP-BINDING PROTEIN"/>
    <property type="match status" value="1"/>
</dbReference>
<proteinExistence type="predicted"/>
<feature type="domain" description="ABC transporter" evidence="6">
    <location>
        <begin position="9"/>
        <end position="236"/>
    </location>
</feature>
<name>A0A512T4E9_9MICO</name>
<gene>
    <name evidence="7" type="ORF">KLO01_30080</name>
</gene>
<organism evidence="7 8">
    <name type="scientific">Knoellia locipacati</name>
    <dbReference type="NCBI Taxonomy" id="882824"/>
    <lineage>
        <taxon>Bacteria</taxon>
        <taxon>Bacillati</taxon>
        <taxon>Actinomycetota</taxon>
        <taxon>Actinomycetes</taxon>
        <taxon>Micrococcales</taxon>
        <taxon>Intrasporangiaceae</taxon>
        <taxon>Knoellia</taxon>
    </lineage>
</organism>
<keyword evidence="8" id="KW-1185">Reference proteome</keyword>
<reference evidence="7 8" key="1">
    <citation type="submission" date="2019-07" db="EMBL/GenBank/DDBJ databases">
        <title>Whole genome shotgun sequence of Knoellia locipacati NBRC 109775.</title>
        <authorList>
            <person name="Hosoyama A."/>
            <person name="Uohara A."/>
            <person name="Ohji S."/>
            <person name="Ichikawa N."/>
        </authorList>
    </citation>
    <scope>NUCLEOTIDE SEQUENCE [LARGE SCALE GENOMIC DNA]</scope>
    <source>
        <strain evidence="7 8">NBRC 109775</strain>
    </source>
</reference>
<dbReference type="Pfam" id="PF00005">
    <property type="entry name" value="ABC_tran"/>
    <property type="match status" value="1"/>
</dbReference>